<comment type="caution">
    <text evidence="1">The sequence shown here is derived from an EMBL/GenBank/DDBJ whole genome shotgun (WGS) entry which is preliminary data.</text>
</comment>
<sequence>MDEAFLFVSDSNGERGIYYSKESSVMENLVVERRERFSDTVIVVGAMTGRGVLPLIKVKHNVKINAVYVANVLKPLLEDGVAKLHGEDASKVFVYHDDASLHTARYTQAYAGELKTKTAITGLNNEGALETPKGRTE</sequence>
<gene>
    <name evidence="1" type="ORF">AFUS01_LOCUS37699</name>
</gene>
<evidence type="ECO:0000313" key="1">
    <source>
        <dbReference type="EMBL" id="CAG7827731.1"/>
    </source>
</evidence>
<evidence type="ECO:0000313" key="2">
    <source>
        <dbReference type="Proteomes" id="UP000708208"/>
    </source>
</evidence>
<organism evidence="1 2">
    <name type="scientific">Allacma fusca</name>
    <dbReference type="NCBI Taxonomy" id="39272"/>
    <lineage>
        <taxon>Eukaryota</taxon>
        <taxon>Metazoa</taxon>
        <taxon>Ecdysozoa</taxon>
        <taxon>Arthropoda</taxon>
        <taxon>Hexapoda</taxon>
        <taxon>Collembola</taxon>
        <taxon>Symphypleona</taxon>
        <taxon>Sminthuridae</taxon>
        <taxon>Allacma</taxon>
    </lineage>
</organism>
<accession>A0A8J2L4I3</accession>
<keyword evidence="2" id="KW-1185">Reference proteome</keyword>
<reference evidence="1" key="1">
    <citation type="submission" date="2021-06" db="EMBL/GenBank/DDBJ databases">
        <authorList>
            <person name="Hodson N. C."/>
            <person name="Mongue J. A."/>
            <person name="Jaron S. K."/>
        </authorList>
    </citation>
    <scope>NUCLEOTIDE SEQUENCE</scope>
</reference>
<dbReference type="Proteomes" id="UP000708208">
    <property type="component" value="Unassembled WGS sequence"/>
</dbReference>
<dbReference type="EMBL" id="CAJVCH010544682">
    <property type="protein sequence ID" value="CAG7827731.1"/>
    <property type="molecule type" value="Genomic_DNA"/>
</dbReference>
<proteinExistence type="predicted"/>
<protein>
    <submittedName>
        <fullName evidence="1">Uncharacterized protein</fullName>
    </submittedName>
</protein>
<name>A0A8J2L4I3_9HEXA</name>
<dbReference type="OrthoDB" id="8045861at2759"/>
<dbReference type="AlphaFoldDB" id="A0A8J2L4I3"/>